<comment type="caution">
    <text evidence="2">The sequence shown here is derived from an EMBL/GenBank/DDBJ whole genome shotgun (WGS) entry which is preliminary data.</text>
</comment>
<proteinExistence type="predicted"/>
<dbReference type="Gene3D" id="1.25.40.10">
    <property type="entry name" value="Tetratricopeptide repeat domain"/>
    <property type="match status" value="1"/>
</dbReference>
<dbReference type="Proteomes" id="UP000823598">
    <property type="component" value="Unassembled WGS sequence"/>
</dbReference>
<dbReference type="InterPro" id="IPR011990">
    <property type="entry name" value="TPR-like_helical_dom_sf"/>
</dbReference>
<name>A0A9D9IPX3_9BACT</name>
<dbReference type="PROSITE" id="PS50005">
    <property type="entry name" value="TPR"/>
    <property type="match status" value="1"/>
</dbReference>
<dbReference type="AlphaFoldDB" id="A0A9D9IPX3"/>
<reference evidence="2" key="1">
    <citation type="submission" date="2020-10" db="EMBL/GenBank/DDBJ databases">
        <authorList>
            <person name="Gilroy R."/>
        </authorList>
    </citation>
    <scope>NUCLEOTIDE SEQUENCE</scope>
    <source>
        <strain evidence="2">6919</strain>
    </source>
</reference>
<reference evidence="2" key="2">
    <citation type="journal article" date="2021" name="PeerJ">
        <title>Extensive microbial diversity within the chicken gut microbiome revealed by metagenomics and culture.</title>
        <authorList>
            <person name="Gilroy R."/>
            <person name="Ravi A."/>
            <person name="Getino M."/>
            <person name="Pursley I."/>
            <person name="Horton D.L."/>
            <person name="Alikhan N.F."/>
            <person name="Baker D."/>
            <person name="Gharbi K."/>
            <person name="Hall N."/>
            <person name="Watson M."/>
            <person name="Adriaenssens E.M."/>
            <person name="Foster-Nyarko E."/>
            <person name="Jarju S."/>
            <person name="Secka A."/>
            <person name="Antonio M."/>
            <person name="Oren A."/>
            <person name="Chaudhuri R.R."/>
            <person name="La Ragione R."/>
            <person name="Hildebrand F."/>
            <person name="Pallen M.J."/>
        </authorList>
    </citation>
    <scope>NUCLEOTIDE SEQUENCE</scope>
    <source>
        <strain evidence="2">6919</strain>
    </source>
</reference>
<protein>
    <recommendedName>
        <fullName evidence="4">Tetratricopeptide repeat protein</fullName>
    </recommendedName>
</protein>
<evidence type="ECO:0000313" key="2">
    <source>
        <dbReference type="EMBL" id="MBO8475646.1"/>
    </source>
</evidence>
<dbReference type="EMBL" id="JADIMC010000019">
    <property type="protein sequence ID" value="MBO8475646.1"/>
    <property type="molecule type" value="Genomic_DNA"/>
</dbReference>
<evidence type="ECO:0008006" key="4">
    <source>
        <dbReference type="Google" id="ProtNLM"/>
    </source>
</evidence>
<feature type="repeat" description="TPR" evidence="1">
    <location>
        <begin position="34"/>
        <end position="67"/>
    </location>
</feature>
<dbReference type="InterPro" id="IPR019734">
    <property type="entry name" value="TPR_rpt"/>
</dbReference>
<dbReference type="SMART" id="SM00028">
    <property type="entry name" value="TPR"/>
    <property type="match status" value="1"/>
</dbReference>
<evidence type="ECO:0000313" key="3">
    <source>
        <dbReference type="Proteomes" id="UP000823598"/>
    </source>
</evidence>
<keyword evidence="1" id="KW-0802">TPR repeat</keyword>
<sequence length="90" mass="10158">MTDIDKIKALIDANDTSEAIVLLDGLIDACPDCDELYFLRGNAYRKHNDWKHAMSDYCKAAELNPDSPAVAAYRAASRILDFYNKDLYNP</sequence>
<accession>A0A9D9IPX3</accession>
<dbReference type="SUPFAM" id="SSF48452">
    <property type="entry name" value="TPR-like"/>
    <property type="match status" value="1"/>
</dbReference>
<gene>
    <name evidence="2" type="ORF">IAB88_01475</name>
</gene>
<organism evidence="2 3">
    <name type="scientific">Candidatus Limisoma faecipullorum</name>
    <dbReference type="NCBI Taxonomy" id="2840854"/>
    <lineage>
        <taxon>Bacteria</taxon>
        <taxon>Pseudomonadati</taxon>
        <taxon>Bacteroidota</taxon>
        <taxon>Bacteroidia</taxon>
        <taxon>Bacteroidales</taxon>
        <taxon>Candidatus Limisoma</taxon>
    </lineage>
</organism>
<evidence type="ECO:0000256" key="1">
    <source>
        <dbReference type="PROSITE-ProRule" id="PRU00339"/>
    </source>
</evidence>